<dbReference type="InterPro" id="IPR015422">
    <property type="entry name" value="PyrdxlP-dep_Trfase_small"/>
</dbReference>
<evidence type="ECO:0000313" key="7">
    <source>
        <dbReference type="Proteomes" id="UP000245469"/>
    </source>
</evidence>
<dbReference type="EMBL" id="QGDQ01000019">
    <property type="protein sequence ID" value="PWJ52608.1"/>
    <property type="molecule type" value="Genomic_DNA"/>
</dbReference>
<organism evidence="6 7">
    <name type="scientific">Quadrisphaera granulorum</name>
    <dbReference type="NCBI Taxonomy" id="317664"/>
    <lineage>
        <taxon>Bacteria</taxon>
        <taxon>Bacillati</taxon>
        <taxon>Actinomycetota</taxon>
        <taxon>Actinomycetes</taxon>
        <taxon>Kineosporiales</taxon>
        <taxon>Kineosporiaceae</taxon>
        <taxon>Quadrisphaera</taxon>
    </lineage>
</organism>
<sequence>MTRPSLPRARTHSDAAIPFLDIRVAHAPIMRDLERAFAEQITSGEFIGGSSVRRFEEQWALACGTPHAIGVANGTDALELALRGLGIGLGDEVVVPANTFIATAHAVISTGARVVFADVDPVTLLVTPASVTEALTPRTRAVIVVHLFGHAADVDEIGRLARQHGLFLVEDCAQAHGATWAGRPVGSFGDAGCFSFYPSKNLGALGDGGAVVTADSALASAIRQIADHGRSTTDRNSHVVAGRNSRLDATQAAALSVKLGHLSTWNEQRRAAHATYQRSLSGADGVRLQQEPAGSRSVYHLEVVRVVDRERVEARLRAAGIATSVHYPVPCHLQPSMSCAAEPQSLPVAEVAASQILSLPMFPGISDAQVERVCDVLLDSVAVITTRVGGDLTGVS</sequence>
<protein>
    <submittedName>
        <fullName evidence="6">dTDP-4-amino-4,6-dideoxygalactose transaminase</fullName>
    </submittedName>
</protein>
<feature type="active site" description="Proton acceptor" evidence="3">
    <location>
        <position position="200"/>
    </location>
</feature>
<dbReference type="GO" id="GO:0000271">
    <property type="term" value="P:polysaccharide biosynthetic process"/>
    <property type="evidence" value="ECO:0007669"/>
    <property type="project" value="TreeGrafter"/>
</dbReference>
<accession>A0A316A5V2</accession>
<evidence type="ECO:0000313" key="6">
    <source>
        <dbReference type="EMBL" id="PWJ52608.1"/>
    </source>
</evidence>
<reference evidence="6 7" key="1">
    <citation type="submission" date="2018-03" db="EMBL/GenBank/DDBJ databases">
        <title>Genomic Encyclopedia of Archaeal and Bacterial Type Strains, Phase II (KMG-II): from individual species to whole genera.</title>
        <authorList>
            <person name="Goeker M."/>
        </authorList>
    </citation>
    <scope>NUCLEOTIDE SEQUENCE [LARGE SCALE GENOMIC DNA]</scope>
    <source>
        <strain evidence="6 7">DSM 44889</strain>
    </source>
</reference>
<evidence type="ECO:0000256" key="4">
    <source>
        <dbReference type="PIRSR" id="PIRSR000390-2"/>
    </source>
</evidence>
<proteinExistence type="inferred from homology"/>
<dbReference type="Proteomes" id="UP000245469">
    <property type="component" value="Unassembled WGS sequence"/>
</dbReference>
<dbReference type="Pfam" id="PF01041">
    <property type="entry name" value="DegT_DnrJ_EryC1"/>
    <property type="match status" value="1"/>
</dbReference>
<dbReference type="InterPro" id="IPR015421">
    <property type="entry name" value="PyrdxlP-dep_Trfase_major"/>
</dbReference>
<keyword evidence="7" id="KW-1185">Reference proteome</keyword>
<evidence type="ECO:0000256" key="5">
    <source>
        <dbReference type="RuleBase" id="RU004508"/>
    </source>
</evidence>
<feature type="modified residue" description="N6-(pyridoxal phosphate)lysine" evidence="4">
    <location>
        <position position="200"/>
    </location>
</feature>
<dbReference type="Gene3D" id="3.90.1150.10">
    <property type="entry name" value="Aspartate Aminotransferase, domain 1"/>
    <property type="match status" value="1"/>
</dbReference>
<dbReference type="GO" id="GO:0030170">
    <property type="term" value="F:pyridoxal phosphate binding"/>
    <property type="evidence" value="ECO:0007669"/>
    <property type="project" value="TreeGrafter"/>
</dbReference>
<dbReference type="PANTHER" id="PTHR30244:SF36">
    <property type="entry name" value="3-OXO-GLUCOSE-6-PHOSPHATE:GLUTAMATE AMINOTRANSFERASE"/>
    <property type="match status" value="1"/>
</dbReference>
<dbReference type="AlphaFoldDB" id="A0A316A5V2"/>
<dbReference type="OrthoDB" id="5342089at2"/>
<name>A0A316A5V2_9ACTN</name>
<dbReference type="InterPro" id="IPR015424">
    <property type="entry name" value="PyrdxlP-dep_Trfase"/>
</dbReference>
<dbReference type="SUPFAM" id="SSF53383">
    <property type="entry name" value="PLP-dependent transferases"/>
    <property type="match status" value="1"/>
</dbReference>
<comment type="similarity">
    <text evidence="2 5">Belongs to the DegT/DnrJ/EryC1 family.</text>
</comment>
<dbReference type="PANTHER" id="PTHR30244">
    <property type="entry name" value="TRANSAMINASE"/>
    <property type="match status" value="1"/>
</dbReference>
<dbReference type="InterPro" id="IPR000653">
    <property type="entry name" value="DegT/StrS_aminotransferase"/>
</dbReference>
<dbReference type="GO" id="GO:0008483">
    <property type="term" value="F:transaminase activity"/>
    <property type="evidence" value="ECO:0007669"/>
    <property type="project" value="TreeGrafter"/>
</dbReference>
<comment type="caution">
    <text evidence="6">The sequence shown here is derived from an EMBL/GenBank/DDBJ whole genome shotgun (WGS) entry which is preliminary data.</text>
</comment>
<evidence type="ECO:0000256" key="3">
    <source>
        <dbReference type="PIRSR" id="PIRSR000390-1"/>
    </source>
</evidence>
<evidence type="ECO:0000256" key="2">
    <source>
        <dbReference type="ARBA" id="ARBA00037999"/>
    </source>
</evidence>
<dbReference type="Gene3D" id="3.40.640.10">
    <property type="entry name" value="Type I PLP-dependent aspartate aminotransferase-like (Major domain)"/>
    <property type="match status" value="1"/>
</dbReference>
<gene>
    <name evidence="6" type="ORF">BXY45_119103</name>
</gene>
<dbReference type="PIRSF" id="PIRSF000390">
    <property type="entry name" value="PLP_StrS"/>
    <property type="match status" value="1"/>
</dbReference>
<keyword evidence="1 4" id="KW-0663">Pyridoxal phosphate</keyword>
<evidence type="ECO:0000256" key="1">
    <source>
        <dbReference type="ARBA" id="ARBA00022898"/>
    </source>
</evidence>
<dbReference type="CDD" id="cd00616">
    <property type="entry name" value="AHBA_syn"/>
    <property type="match status" value="1"/>
</dbReference>